<dbReference type="Proteomes" id="UP001185069">
    <property type="component" value="Unassembled WGS sequence"/>
</dbReference>
<evidence type="ECO:0000313" key="2">
    <source>
        <dbReference type="EMBL" id="MDR6270630.1"/>
    </source>
</evidence>
<gene>
    <name evidence="2" type="ORF">JOE69_002868</name>
</gene>
<organism evidence="2 3">
    <name type="scientific">Arthrobacter russicus</name>
    <dbReference type="NCBI Taxonomy" id="172040"/>
    <lineage>
        <taxon>Bacteria</taxon>
        <taxon>Bacillati</taxon>
        <taxon>Actinomycetota</taxon>
        <taxon>Actinomycetes</taxon>
        <taxon>Micrococcales</taxon>
        <taxon>Micrococcaceae</taxon>
        <taxon>Arthrobacter</taxon>
    </lineage>
</organism>
<name>A0ABU1JE27_9MICC</name>
<proteinExistence type="predicted"/>
<keyword evidence="1" id="KW-0472">Membrane</keyword>
<keyword evidence="1" id="KW-0812">Transmembrane</keyword>
<dbReference type="RefSeq" id="WP_309799820.1">
    <property type="nucleotide sequence ID" value="NZ_BAAAHY010000003.1"/>
</dbReference>
<accession>A0ABU1JE27</accession>
<sequence length="48" mass="5441">MSGRHQHRPRARIKADHALAAVMVLYLLAGIWGMWWLLSTILRSSGRG</sequence>
<reference evidence="2 3" key="1">
    <citation type="submission" date="2023-07" db="EMBL/GenBank/DDBJ databases">
        <title>Sequencing the genomes of 1000 actinobacteria strains.</title>
        <authorList>
            <person name="Klenk H.-P."/>
        </authorList>
    </citation>
    <scope>NUCLEOTIDE SEQUENCE [LARGE SCALE GENOMIC DNA]</scope>
    <source>
        <strain evidence="2 3">DSM 14555</strain>
    </source>
</reference>
<keyword evidence="3" id="KW-1185">Reference proteome</keyword>
<keyword evidence="1" id="KW-1133">Transmembrane helix</keyword>
<evidence type="ECO:0000256" key="1">
    <source>
        <dbReference type="SAM" id="Phobius"/>
    </source>
</evidence>
<protein>
    <submittedName>
        <fullName evidence="2">Uncharacterized protein</fullName>
    </submittedName>
</protein>
<dbReference type="EMBL" id="JAVDQF010000001">
    <property type="protein sequence ID" value="MDR6270630.1"/>
    <property type="molecule type" value="Genomic_DNA"/>
</dbReference>
<comment type="caution">
    <text evidence="2">The sequence shown here is derived from an EMBL/GenBank/DDBJ whole genome shotgun (WGS) entry which is preliminary data.</text>
</comment>
<feature type="transmembrane region" description="Helical" evidence="1">
    <location>
        <begin position="20"/>
        <end position="38"/>
    </location>
</feature>
<evidence type="ECO:0000313" key="3">
    <source>
        <dbReference type="Proteomes" id="UP001185069"/>
    </source>
</evidence>